<dbReference type="PANTHER" id="PTHR44196">
    <property type="entry name" value="DEHYDROGENASE/REDUCTASE SDR FAMILY MEMBER 7B"/>
    <property type="match status" value="1"/>
</dbReference>
<comment type="similarity">
    <text evidence="1">Belongs to the short-chain dehydrogenases/reductases (SDR) family.</text>
</comment>
<dbReference type="InterPro" id="IPR036291">
    <property type="entry name" value="NAD(P)-bd_dom_sf"/>
</dbReference>
<dbReference type="Proteomes" id="UP000615760">
    <property type="component" value="Unassembled WGS sequence"/>
</dbReference>
<dbReference type="Gene3D" id="3.40.50.720">
    <property type="entry name" value="NAD(P)-binding Rossmann-like Domain"/>
    <property type="match status" value="1"/>
</dbReference>
<name>A0ABQ1JYS0_9FLAO</name>
<evidence type="ECO:0000313" key="3">
    <source>
        <dbReference type="EMBL" id="GGB82602.1"/>
    </source>
</evidence>
<protein>
    <recommendedName>
        <fullName evidence="5">SDR family NAD(P)-dependent oxidoreductase</fullName>
    </recommendedName>
</protein>
<sequence>MQNLKEKVVAITGASSGIGKAIATKLAAAGAKVVLAARREERLVEIVSTITEKNGEAIYVVADV</sequence>
<accession>A0ABQ1JYS0</accession>
<reference evidence="4" key="1">
    <citation type="journal article" date="2019" name="Int. J. Syst. Evol. Microbiol.">
        <title>The Global Catalogue of Microorganisms (GCM) 10K type strain sequencing project: providing services to taxonomists for standard genome sequencing and annotation.</title>
        <authorList>
            <consortium name="The Broad Institute Genomics Platform"/>
            <consortium name="The Broad Institute Genome Sequencing Center for Infectious Disease"/>
            <person name="Wu L."/>
            <person name="Ma J."/>
        </authorList>
    </citation>
    <scope>NUCLEOTIDE SEQUENCE [LARGE SCALE GENOMIC DNA]</scope>
    <source>
        <strain evidence="4">CGMCC 1.15461</strain>
    </source>
</reference>
<keyword evidence="4" id="KW-1185">Reference proteome</keyword>
<evidence type="ECO:0000256" key="2">
    <source>
        <dbReference type="ARBA" id="ARBA00023002"/>
    </source>
</evidence>
<evidence type="ECO:0000256" key="1">
    <source>
        <dbReference type="ARBA" id="ARBA00006484"/>
    </source>
</evidence>
<comment type="caution">
    <text evidence="3">The sequence shown here is derived from an EMBL/GenBank/DDBJ whole genome shotgun (WGS) entry which is preliminary data.</text>
</comment>
<dbReference type="SUPFAM" id="SSF51735">
    <property type="entry name" value="NAD(P)-binding Rossmann-fold domains"/>
    <property type="match status" value="1"/>
</dbReference>
<dbReference type="PANTHER" id="PTHR44196:SF1">
    <property type="entry name" value="DEHYDROGENASE_REDUCTASE SDR FAMILY MEMBER 7B"/>
    <property type="match status" value="1"/>
</dbReference>
<organism evidence="3 4">
    <name type="scientific">Flavobacterium suaedae</name>
    <dbReference type="NCBI Taxonomy" id="1767027"/>
    <lineage>
        <taxon>Bacteria</taxon>
        <taxon>Pseudomonadati</taxon>
        <taxon>Bacteroidota</taxon>
        <taxon>Flavobacteriia</taxon>
        <taxon>Flavobacteriales</taxon>
        <taxon>Flavobacteriaceae</taxon>
        <taxon>Flavobacterium</taxon>
    </lineage>
</organism>
<dbReference type="EMBL" id="BMJE01000006">
    <property type="protein sequence ID" value="GGB82602.1"/>
    <property type="molecule type" value="Genomic_DNA"/>
</dbReference>
<evidence type="ECO:0008006" key="5">
    <source>
        <dbReference type="Google" id="ProtNLM"/>
    </source>
</evidence>
<keyword evidence="2" id="KW-0560">Oxidoreductase</keyword>
<proteinExistence type="inferred from homology"/>
<gene>
    <name evidence="3" type="ORF">GCM10007424_23290</name>
</gene>
<evidence type="ECO:0000313" key="4">
    <source>
        <dbReference type="Proteomes" id="UP000615760"/>
    </source>
</evidence>
<dbReference type="InterPro" id="IPR002347">
    <property type="entry name" value="SDR_fam"/>
</dbReference>
<dbReference type="Pfam" id="PF00106">
    <property type="entry name" value="adh_short"/>
    <property type="match status" value="1"/>
</dbReference>